<dbReference type="Proteomes" id="UP001210120">
    <property type="component" value="Chromosome"/>
</dbReference>
<evidence type="ECO:0000313" key="2">
    <source>
        <dbReference type="Proteomes" id="UP001210120"/>
    </source>
</evidence>
<evidence type="ECO:0008006" key="3">
    <source>
        <dbReference type="Google" id="ProtNLM"/>
    </source>
</evidence>
<protein>
    <recommendedName>
        <fullName evidence="3">Effector</fullName>
    </recommendedName>
</protein>
<organism evidence="1 2">
    <name type="scientific">Candidatus Phytoplasma sacchari</name>
    <dbReference type="NCBI Taxonomy" id="2609813"/>
    <lineage>
        <taxon>Bacteria</taxon>
        <taxon>Bacillati</taxon>
        <taxon>Mycoplasmatota</taxon>
        <taxon>Mollicutes</taxon>
        <taxon>Acholeplasmatales</taxon>
        <taxon>Acholeplasmataceae</taxon>
        <taxon>Candidatus Phytoplasma</taxon>
        <taxon>16SrXI (Rice yellow dwarf group)</taxon>
    </lineage>
</organism>
<proteinExistence type="predicted"/>
<evidence type="ECO:0000313" key="1">
    <source>
        <dbReference type="EMBL" id="WBL31340.1"/>
    </source>
</evidence>
<keyword evidence="2" id="KW-1185">Reference proteome</keyword>
<sequence>MFNIKKNVTFLYLISLVLTSLLVINFFSSSPIYALKSEEEESEKIFENFAINDQNDRKRDILSKTLYDMKTKLKQTHKVSNSIIENFYTYLLSDKLGIQEWDENPRSRQDIFDAKFIKSEIDDYSIHTKSTVETDCQVMLEFAMKKLYEEANDNDDSNIKGLIDMIKGTDNKINYNSILKDSINTLYWS</sequence>
<reference evidence="1" key="1">
    <citation type="submission" date="2022-12" db="EMBL/GenBank/DDBJ databases">
        <title>Genomic Characterization of Candidatus Phytoplasma sacchari in China.</title>
        <authorList>
            <person name="Zhang R.-Y."/>
        </authorList>
    </citation>
    <scope>NUCLEOTIDE SEQUENCE [LARGE SCALE GENOMIC DNA]</scope>
    <source>
        <strain evidence="1">SCWL1</strain>
    </source>
</reference>
<accession>A0ABY7M364</accession>
<dbReference type="EMBL" id="CP115156">
    <property type="protein sequence ID" value="WBL31340.1"/>
    <property type="molecule type" value="Genomic_DNA"/>
</dbReference>
<gene>
    <name evidence="1" type="ORF">O7R10_01880</name>
</gene>
<name>A0ABY7M364_9MOLU</name>